<evidence type="ECO:0000313" key="1">
    <source>
        <dbReference type="EMBL" id="CAD9473488.1"/>
    </source>
</evidence>
<reference evidence="1" key="1">
    <citation type="submission" date="2021-01" db="EMBL/GenBank/DDBJ databases">
        <authorList>
            <person name="Corre E."/>
            <person name="Pelletier E."/>
            <person name="Niang G."/>
            <person name="Scheremetjew M."/>
            <person name="Finn R."/>
            <person name="Kale V."/>
            <person name="Holt S."/>
            <person name="Cochrane G."/>
            <person name="Meng A."/>
            <person name="Brown T."/>
            <person name="Cohen L."/>
        </authorList>
    </citation>
    <scope>NUCLEOTIDE SEQUENCE</scope>
    <source>
        <strain evidence="1">CCMP1381</strain>
    </source>
</reference>
<name>A0A7S2GWC6_9STRA</name>
<sequence length="234" mass="26976">MIFYYRDIPYKKYVGVLRNNDPVFEAFCQVDPCYYPFGLLAPLASLVFPTGTYVYQPNGTVYEEDAERIIHEMFDDITEEDHITRDKIRQTIGRMKCCAMKYFPYSGALGYLRHCVIMDAYFGINLGFDARLSMALRRCHTILDEAQATGSNDIRIMRSYIHKGMFVQKPGLPSQFHTVDVCFVVPFGPRDHRAWPWHFSNAANAGCFPPVSRVVQAFEFVDNTFTTIDELNVQ</sequence>
<dbReference type="AlphaFoldDB" id="A0A7S2GWC6"/>
<proteinExistence type="predicted"/>
<dbReference type="EMBL" id="HBGS01054126">
    <property type="protein sequence ID" value="CAD9473488.1"/>
    <property type="molecule type" value="Transcribed_RNA"/>
</dbReference>
<protein>
    <submittedName>
        <fullName evidence="1">Uncharacterized protein</fullName>
    </submittedName>
</protein>
<accession>A0A7S2GWC6</accession>
<gene>
    <name evidence="1" type="ORF">DSPE1174_LOCUS27926</name>
</gene>
<organism evidence="1">
    <name type="scientific">Octactis speculum</name>
    <dbReference type="NCBI Taxonomy" id="3111310"/>
    <lineage>
        <taxon>Eukaryota</taxon>
        <taxon>Sar</taxon>
        <taxon>Stramenopiles</taxon>
        <taxon>Ochrophyta</taxon>
        <taxon>Dictyochophyceae</taxon>
        <taxon>Dictyochales</taxon>
        <taxon>Dictyochaceae</taxon>
        <taxon>Octactis</taxon>
    </lineage>
</organism>